<name>A0A9Q1QLB4_9CARY</name>
<dbReference type="EMBL" id="JAKOGI010000047">
    <property type="protein sequence ID" value="KAJ8446908.1"/>
    <property type="molecule type" value="Genomic_DNA"/>
</dbReference>
<sequence>MKGKLVTIVEHCAVNHNTPSGRLTHCRVRLRDHKVVPRNRRPSCGSERTGAAGNSTPSTMIPGIGTDRERPFLLSTDIPKVGGPPWDEKLIDALSEDERLNDRSEVEEDVPSEEEQVLVEATSTTGFGELRAKQGLPWMPSTSSSSGVLTRGVDFVLAICLCCTWKSII</sequence>
<proteinExistence type="predicted"/>
<evidence type="ECO:0000313" key="2">
    <source>
        <dbReference type="EMBL" id="KAJ8446908.1"/>
    </source>
</evidence>
<evidence type="ECO:0000256" key="1">
    <source>
        <dbReference type="SAM" id="MobiDB-lite"/>
    </source>
</evidence>
<organism evidence="2 3">
    <name type="scientific">Carnegiea gigantea</name>
    <dbReference type="NCBI Taxonomy" id="171969"/>
    <lineage>
        <taxon>Eukaryota</taxon>
        <taxon>Viridiplantae</taxon>
        <taxon>Streptophyta</taxon>
        <taxon>Embryophyta</taxon>
        <taxon>Tracheophyta</taxon>
        <taxon>Spermatophyta</taxon>
        <taxon>Magnoliopsida</taxon>
        <taxon>eudicotyledons</taxon>
        <taxon>Gunneridae</taxon>
        <taxon>Pentapetalae</taxon>
        <taxon>Caryophyllales</taxon>
        <taxon>Cactineae</taxon>
        <taxon>Cactaceae</taxon>
        <taxon>Cactoideae</taxon>
        <taxon>Echinocereeae</taxon>
        <taxon>Carnegiea</taxon>
    </lineage>
</organism>
<reference evidence="2" key="1">
    <citation type="submission" date="2022-04" db="EMBL/GenBank/DDBJ databases">
        <title>Carnegiea gigantea Genome sequencing and assembly v2.</title>
        <authorList>
            <person name="Copetti D."/>
            <person name="Sanderson M.J."/>
            <person name="Burquez A."/>
            <person name="Wojciechowski M.F."/>
        </authorList>
    </citation>
    <scope>NUCLEOTIDE SEQUENCE</scope>
    <source>
        <strain evidence="2">SGP5-SGP5p</strain>
        <tissue evidence="2">Aerial part</tissue>
    </source>
</reference>
<dbReference type="AlphaFoldDB" id="A0A9Q1QLB4"/>
<gene>
    <name evidence="2" type="ORF">Cgig2_013209</name>
</gene>
<comment type="caution">
    <text evidence="2">The sequence shown here is derived from an EMBL/GenBank/DDBJ whole genome shotgun (WGS) entry which is preliminary data.</text>
</comment>
<feature type="region of interest" description="Disordered" evidence="1">
    <location>
        <begin position="38"/>
        <end position="64"/>
    </location>
</feature>
<accession>A0A9Q1QLB4</accession>
<evidence type="ECO:0000313" key="3">
    <source>
        <dbReference type="Proteomes" id="UP001153076"/>
    </source>
</evidence>
<keyword evidence="3" id="KW-1185">Reference proteome</keyword>
<protein>
    <submittedName>
        <fullName evidence="2">Uncharacterized protein</fullName>
    </submittedName>
</protein>
<dbReference type="Proteomes" id="UP001153076">
    <property type="component" value="Unassembled WGS sequence"/>
</dbReference>